<evidence type="ECO:0000256" key="1">
    <source>
        <dbReference type="SAM" id="Phobius"/>
    </source>
</evidence>
<feature type="transmembrane region" description="Helical" evidence="1">
    <location>
        <begin position="110"/>
        <end position="130"/>
    </location>
</feature>
<comment type="caution">
    <text evidence="2">The sequence shown here is derived from an EMBL/GenBank/DDBJ whole genome shotgun (WGS) entry which is preliminary data.</text>
</comment>
<proteinExistence type="predicted"/>
<gene>
    <name evidence="2" type="ORF">AEA09_09180</name>
</gene>
<keyword evidence="3" id="KW-1185">Reference proteome</keyword>
<sequence length="143" mass="16155">MLLKNILSSYNLLLSLGAFYLGVSMFLERGVFDTFPPEWLGVLPFNNWAGLALFGMIVFGIGNGIASTYGFIKKDKKIFTMTFTMGALFFFCTVIPTILLGEWYLPTSAFFVFSLIQILLGLFGFLTIYLNSLLKNHYRKNSL</sequence>
<reference evidence="3" key="1">
    <citation type="submission" date="2015-07" db="EMBL/GenBank/DDBJ databases">
        <title>Fjat-14205 dsm 2895.</title>
        <authorList>
            <person name="Liu B."/>
            <person name="Wang J."/>
            <person name="Zhu Y."/>
            <person name="Liu G."/>
            <person name="Chen Q."/>
            <person name="Chen Z."/>
            <person name="Lan J."/>
            <person name="Che J."/>
            <person name="Ge C."/>
            <person name="Shi H."/>
            <person name="Pan Z."/>
            <person name="Liu X."/>
        </authorList>
    </citation>
    <scope>NUCLEOTIDE SEQUENCE [LARGE SCALE GENOMIC DNA]</scope>
    <source>
        <strain evidence="3">DSM 25560</strain>
    </source>
</reference>
<dbReference type="RefSeq" id="WP_053583542.1">
    <property type="nucleotide sequence ID" value="NZ_LGRV01000003.1"/>
</dbReference>
<dbReference type="EMBL" id="LGRV01000003">
    <property type="protein sequence ID" value="KOS68696.1"/>
    <property type="molecule type" value="Genomic_DNA"/>
</dbReference>
<name>A0ABR5K1H3_9BACI</name>
<keyword evidence="1" id="KW-0812">Transmembrane</keyword>
<keyword evidence="1" id="KW-0472">Membrane</keyword>
<organism evidence="2 3">
    <name type="scientific">Lysinibacillus contaminans</name>
    <dbReference type="NCBI Taxonomy" id="1293441"/>
    <lineage>
        <taxon>Bacteria</taxon>
        <taxon>Bacillati</taxon>
        <taxon>Bacillota</taxon>
        <taxon>Bacilli</taxon>
        <taxon>Bacillales</taxon>
        <taxon>Bacillaceae</taxon>
        <taxon>Lysinibacillus</taxon>
    </lineage>
</organism>
<feature type="transmembrane region" description="Helical" evidence="1">
    <location>
        <begin position="47"/>
        <end position="66"/>
    </location>
</feature>
<evidence type="ECO:0000313" key="2">
    <source>
        <dbReference type="EMBL" id="KOS68696.1"/>
    </source>
</evidence>
<protein>
    <submittedName>
        <fullName evidence="2">Uncharacterized protein</fullName>
    </submittedName>
</protein>
<keyword evidence="1" id="KW-1133">Transmembrane helix</keyword>
<feature type="transmembrane region" description="Helical" evidence="1">
    <location>
        <begin position="7"/>
        <end position="27"/>
    </location>
</feature>
<accession>A0ABR5K1H3</accession>
<feature type="transmembrane region" description="Helical" evidence="1">
    <location>
        <begin position="78"/>
        <end position="98"/>
    </location>
</feature>
<evidence type="ECO:0000313" key="3">
    <source>
        <dbReference type="Proteomes" id="UP000050668"/>
    </source>
</evidence>
<dbReference type="Proteomes" id="UP000050668">
    <property type="component" value="Unassembled WGS sequence"/>
</dbReference>